<dbReference type="AlphaFoldDB" id="A0A1H5M2L9"/>
<dbReference type="PANTHER" id="PTHR43744">
    <property type="entry name" value="ABC TRANSPORTER PERMEASE PROTEIN MG189-RELATED-RELATED"/>
    <property type="match status" value="1"/>
</dbReference>
<keyword evidence="3" id="KW-1003">Cell membrane</keyword>
<dbReference type="InterPro" id="IPR035906">
    <property type="entry name" value="MetI-like_sf"/>
</dbReference>
<name>A0A1H5M2L9_9MICO</name>
<feature type="transmembrane region" description="Helical" evidence="7">
    <location>
        <begin position="124"/>
        <end position="143"/>
    </location>
</feature>
<keyword evidence="5 7" id="KW-1133">Transmembrane helix</keyword>
<evidence type="ECO:0000313" key="10">
    <source>
        <dbReference type="Proteomes" id="UP000199220"/>
    </source>
</evidence>
<protein>
    <submittedName>
        <fullName evidence="9">Carbohydrate ABC transporter membrane protein 2, CUT1 family</fullName>
    </submittedName>
</protein>
<dbReference type="GO" id="GO:0055085">
    <property type="term" value="P:transmembrane transport"/>
    <property type="evidence" value="ECO:0007669"/>
    <property type="project" value="InterPro"/>
</dbReference>
<comment type="subcellular location">
    <subcellularLocation>
        <location evidence="1 7">Cell membrane</location>
        <topology evidence="1 7">Multi-pass membrane protein</topology>
    </subcellularLocation>
</comment>
<evidence type="ECO:0000256" key="4">
    <source>
        <dbReference type="ARBA" id="ARBA00022692"/>
    </source>
</evidence>
<dbReference type="EMBL" id="FNTX01000002">
    <property type="protein sequence ID" value="SEE83524.1"/>
    <property type="molecule type" value="Genomic_DNA"/>
</dbReference>
<feature type="transmembrane region" description="Helical" evidence="7">
    <location>
        <begin position="155"/>
        <end position="176"/>
    </location>
</feature>
<evidence type="ECO:0000256" key="5">
    <source>
        <dbReference type="ARBA" id="ARBA00022989"/>
    </source>
</evidence>
<sequence>MKTIGGSRAARMRTINGANPPGIGIRGLKAVVLVVCCAVVILPFVMVISTSLADEAQIVAAGGYVLWPDRPSLAAYQAVLQNGVVSRATLVSIGITVVGSGMSVTVVALLAYSLARPGTWGHKSILFVVLFTMLFSAGMIPNYLLIKQLGLIDSYWALILPTLVSGFQVVIMRSFFIEVPREIIDAARIDGASEIRILLNIMLPLSRAVIAVVALFNAVTYWNAFFNAVLYMNSPEKWPLQLVLRTYVVDRSAIGTDLPVETLPPQQSLQMAILVIALIPICMVYPFLQKHFAKGLVIGAVKG</sequence>
<feature type="transmembrane region" description="Helical" evidence="7">
    <location>
        <begin position="269"/>
        <end position="288"/>
    </location>
</feature>
<keyword evidence="10" id="KW-1185">Reference proteome</keyword>
<evidence type="ECO:0000313" key="9">
    <source>
        <dbReference type="EMBL" id="SEE83524.1"/>
    </source>
</evidence>
<dbReference type="CDD" id="cd06261">
    <property type="entry name" value="TM_PBP2"/>
    <property type="match status" value="1"/>
</dbReference>
<comment type="similarity">
    <text evidence="7">Belongs to the binding-protein-dependent transport system permease family.</text>
</comment>
<dbReference type="InterPro" id="IPR000515">
    <property type="entry name" value="MetI-like"/>
</dbReference>
<gene>
    <name evidence="9" type="ORF">SAMN04488554_3115</name>
</gene>
<dbReference type="Gene3D" id="1.10.3720.10">
    <property type="entry name" value="MetI-like"/>
    <property type="match status" value="1"/>
</dbReference>
<feature type="transmembrane region" description="Helical" evidence="7">
    <location>
        <begin position="30"/>
        <end position="49"/>
    </location>
</feature>
<feature type="transmembrane region" description="Helical" evidence="7">
    <location>
        <begin position="90"/>
        <end position="112"/>
    </location>
</feature>
<keyword evidence="6 7" id="KW-0472">Membrane</keyword>
<dbReference type="Proteomes" id="UP000199220">
    <property type="component" value="Unassembled WGS sequence"/>
</dbReference>
<evidence type="ECO:0000256" key="6">
    <source>
        <dbReference type="ARBA" id="ARBA00023136"/>
    </source>
</evidence>
<keyword evidence="4 7" id="KW-0812">Transmembrane</keyword>
<dbReference type="PANTHER" id="PTHR43744:SF9">
    <property type="entry name" value="POLYGALACTURONAN_RHAMNOGALACTURONAN TRANSPORT SYSTEM PERMEASE PROTEIN YTCP"/>
    <property type="match status" value="1"/>
</dbReference>
<feature type="domain" description="ABC transmembrane type-1" evidence="8">
    <location>
        <begin position="89"/>
        <end position="288"/>
    </location>
</feature>
<evidence type="ECO:0000259" key="8">
    <source>
        <dbReference type="PROSITE" id="PS50928"/>
    </source>
</evidence>
<evidence type="ECO:0000256" key="3">
    <source>
        <dbReference type="ARBA" id="ARBA00022475"/>
    </source>
</evidence>
<dbReference type="Pfam" id="PF00528">
    <property type="entry name" value="BPD_transp_1"/>
    <property type="match status" value="1"/>
</dbReference>
<dbReference type="PROSITE" id="PS50928">
    <property type="entry name" value="ABC_TM1"/>
    <property type="match status" value="1"/>
</dbReference>
<evidence type="ECO:0000256" key="7">
    <source>
        <dbReference type="RuleBase" id="RU363032"/>
    </source>
</evidence>
<evidence type="ECO:0000256" key="1">
    <source>
        <dbReference type="ARBA" id="ARBA00004651"/>
    </source>
</evidence>
<dbReference type="GO" id="GO:0005886">
    <property type="term" value="C:plasma membrane"/>
    <property type="evidence" value="ECO:0007669"/>
    <property type="project" value="UniProtKB-SubCell"/>
</dbReference>
<accession>A0A1H5M2L9</accession>
<reference evidence="10" key="1">
    <citation type="submission" date="2016-10" db="EMBL/GenBank/DDBJ databases">
        <authorList>
            <person name="Varghese N."/>
            <person name="Submissions S."/>
        </authorList>
    </citation>
    <scope>NUCLEOTIDE SEQUENCE [LARGE SCALE GENOMIC DNA]</scope>
    <source>
        <strain evidence="10">DSM 21368</strain>
    </source>
</reference>
<keyword evidence="2 7" id="KW-0813">Transport</keyword>
<evidence type="ECO:0000256" key="2">
    <source>
        <dbReference type="ARBA" id="ARBA00022448"/>
    </source>
</evidence>
<feature type="transmembrane region" description="Helical" evidence="7">
    <location>
        <begin position="197"/>
        <end position="222"/>
    </location>
</feature>
<proteinExistence type="inferred from homology"/>
<dbReference type="STRING" id="648782.SAMN04488554_3115"/>
<dbReference type="SUPFAM" id="SSF161098">
    <property type="entry name" value="MetI-like"/>
    <property type="match status" value="1"/>
</dbReference>
<organism evidence="9 10">
    <name type="scientific">Ruania alba</name>
    <dbReference type="NCBI Taxonomy" id="648782"/>
    <lineage>
        <taxon>Bacteria</taxon>
        <taxon>Bacillati</taxon>
        <taxon>Actinomycetota</taxon>
        <taxon>Actinomycetes</taxon>
        <taxon>Micrococcales</taxon>
        <taxon>Ruaniaceae</taxon>
        <taxon>Ruania</taxon>
    </lineage>
</organism>